<feature type="non-terminal residue" evidence="7">
    <location>
        <position position="1"/>
    </location>
</feature>
<dbReference type="PROSITE" id="PS51892">
    <property type="entry name" value="SUBTILASE"/>
    <property type="match status" value="1"/>
</dbReference>
<gene>
    <name evidence="7" type="ORF">GWO12_09785</name>
</gene>
<sequence>DFLDGNSDPTDTYGHGTHVAGIALAETNNGGSDVDTDTAGVGYSDNIKVMPLRVCDSGGCPTSAIVDAIYYAAGLSGDPAATTPANVINLSLGGRFGSSSEEQAIDDAWAAGLIIAASSGNDGSGKVSYPAAFANAIAVGSTDWHDNLAPYSNKGDTLDLVAPGGDMSRYDDPGGIYSTMPTEDVYLTTNYSYDKYYDQLQGTSMAAPQVSGLAALLFALDIGLTNADIRSILESTADDLGKAGWDREFGWGRINVNNAVLTATGNESSANSSPTASFTSSCTGLTCDFDGSGSYDDGSIASYDWDFGDSSTGTGVTTSHTYGADGTYTVVLTVTDDDGATGTDSQDVTVSEGEIIDITGIDPNSMNAGSTMDVTISGSGFASGTDVTFENGSGPTPEASNISVTSDGTSVTATVTAKSGGPPRPRVWDVRVTNPDGSTGVLSGGFTVNP</sequence>
<evidence type="ECO:0000256" key="5">
    <source>
        <dbReference type="PROSITE-ProRule" id="PRU01240"/>
    </source>
</evidence>
<evidence type="ECO:0000256" key="4">
    <source>
        <dbReference type="ARBA" id="ARBA00022825"/>
    </source>
</evidence>
<dbReference type="PRINTS" id="PR00723">
    <property type="entry name" value="SUBTILISIN"/>
</dbReference>
<keyword evidence="2 5" id="KW-0645">Protease</keyword>
<dbReference type="InterPro" id="IPR050131">
    <property type="entry name" value="Peptidase_S8_subtilisin-like"/>
</dbReference>
<dbReference type="PROSITE" id="PS50093">
    <property type="entry name" value="PKD"/>
    <property type="match status" value="1"/>
</dbReference>
<dbReference type="InterPro" id="IPR023828">
    <property type="entry name" value="Peptidase_S8_Ser-AS"/>
</dbReference>
<comment type="caution">
    <text evidence="7">The sequence shown here is derived from an EMBL/GenBank/DDBJ whole genome shotgun (WGS) entry which is preliminary data.</text>
</comment>
<dbReference type="PANTHER" id="PTHR43806:SF11">
    <property type="entry name" value="CEREVISIN-RELATED"/>
    <property type="match status" value="1"/>
</dbReference>
<feature type="active site" description="Charge relay system" evidence="5">
    <location>
        <position position="204"/>
    </location>
</feature>
<feature type="domain" description="PKD" evidence="6">
    <location>
        <begin position="270"/>
        <end position="350"/>
    </location>
</feature>
<dbReference type="InterPro" id="IPR022409">
    <property type="entry name" value="PKD/Chitinase_dom"/>
</dbReference>
<dbReference type="Proteomes" id="UP000702544">
    <property type="component" value="Unassembled WGS sequence"/>
</dbReference>
<dbReference type="InterPro" id="IPR013783">
    <property type="entry name" value="Ig-like_fold"/>
</dbReference>
<evidence type="ECO:0000256" key="1">
    <source>
        <dbReference type="ARBA" id="ARBA00011073"/>
    </source>
</evidence>
<dbReference type="PROSITE" id="PS00137">
    <property type="entry name" value="SUBTILASE_HIS"/>
    <property type="match status" value="1"/>
</dbReference>
<dbReference type="InterPro" id="IPR022398">
    <property type="entry name" value="Peptidase_S8_His-AS"/>
</dbReference>
<dbReference type="SUPFAM" id="SSF52743">
    <property type="entry name" value="Subtilisin-like"/>
    <property type="match status" value="1"/>
</dbReference>
<dbReference type="SUPFAM" id="SSF49299">
    <property type="entry name" value="PKD domain"/>
    <property type="match status" value="1"/>
</dbReference>
<dbReference type="Pfam" id="PF18911">
    <property type="entry name" value="PKD_4"/>
    <property type="match status" value="1"/>
</dbReference>
<dbReference type="GO" id="GO:0006508">
    <property type="term" value="P:proteolysis"/>
    <property type="evidence" value="ECO:0007669"/>
    <property type="project" value="UniProtKB-KW"/>
</dbReference>
<protein>
    <submittedName>
        <fullName evidence="7">S8 family serine peptidase</fullName>
    </submittedName>
</protein>
<dbReference type="PANTHER" id="PTHR43806">
    <property type="entry name" value="PEPTIDASE S8"/>
    <property type="match status" value="1"/>
</dbReference>
<dbReference type="CDD" id="cd00102">
    <property type="entry name" value="IPT"/>
    <property type="match status" value="1"/>
</dbReference>
<dbReference type="SMART" id="SM00089">
    <property type="entry name" value="PKD"/>
    <property type="match status" value="1"/>
</dbReference>
<dbReference type="Pfam" id="PF00082">
    <property type="entry name" value="Peptidase_S8"/>
    <property type="match status" value="1"/>
</dbReference>
<name>A0AAE4ZAU6_9BACT</name>
<dbReference type="InterPro" id="IPR000601">
    <property type="entry name" value="PKD_dom"/>
</dbReference>
<reference evidence="7 8" key="1">
    <citation type="submission" date="2020-01" db="EMBL/GenBank/DDBJ databases">
        <title>Genomes assembled from Gulf of Kutch pelagic sediment metagenomes.</title>
        <authorList>
            <person name="Chandrashekar M."/>
            <person name="Mahajan M.S."/>
            <person name="Dave K.J."/>
            <person name="Vatsa P."/>
            <person name="Nathani N.M."/>
        </authorList>
    </citation>
    <scope>NUCLEOTIDE SEQUENCE [LARGE SCALE GENOMIC DNA]</scope>
    <source>
        <strain evidence="7">KS3-K002</strain>
    </source>
</reference>
<organism evidence="7 8">
    <name type="scientific">Candidatus Kutchimonas denitrificans</name>
    <dbReference type="NCBI Taxonomy" id="3056748"/>
    <lineage>
        <taxon>Bacteria</taxon>
        <taxon>Pseudomonadati</taxon>
        <taxon>Gemmatimonadota</taxon>
        <taxon>Gemmatimonadia</taxon>
        <taxon>Candidatus Palauibacterales</taxon>
        <taxon>Candidatus Palauibacteraceae</taxon>
        <taxon>Candidatus Kutchimonas</taxon>
    </lineage>
</organism>
<dbReference type="CDD" id="cd00146">
    <property type="entry name" value="PKD"/>
    <property type="match status" value="1"/>
</dbReference>
<dbReference type="InterPro" id="IPR015500">
    <property type="entry name" value="Peptidase_S8_subtilisin-rel"/>
</dbReference>
<dbReference type="GO" id="GO:0004252">
    <property type="term" value="F:serine-type endopeptidase activity"/>
    <property type="evidence" value="ECO:0007669"/>
    <property type="project" value="UniProtKB-UniRule"/>
</dbReference>
<accession>A0AAE4ZAU6</accession>
<dbReference type="PROSITE" id="PS00138">
    <property type="entry name" value="SUBTILASE_SER"/>
    <property type="match status" value="1"/>
</dbReference>
<keyword evidence="4 5" id="KW-0720">Serine protease</keyword>
<dbReference type="InterPro" id="IPR035986">
    <property type="entry name" value="PKD_dom_sf"/>
</dbReference>
<evidence type="ECO:0000313" key="7">
    <source>
        <dbReference type="EMBL" id="NIR75381.1"/>
    </source>
</evidence>
<dbReference type="InterPro" id="IPR036852">
    <property type="entry name" value="Peptidase_S8/S53_dom_sf"/>
</dbReference>
<dbReference type="Gene3D" id="2.60.40.10">
    <property type="entry name" value="Immunoglobulins"/>
    <property type="match status" value="2"/>
</dbReference>
<evidence type="ECO:0000313" key="8">
    <source>
        <dbReference type="Proteomes" id="UP000702544"/>
    </source>
</evidence>
<keyword evidence="3 5" id="KW-0378">Hydrolase</keyword>
<evidence type="ECO:0000259" key="6">
    <source>
        <dbReference type="PROSITE" id="PS50093"/>
    </source>
</evidence>
<feature type="active site" description="Charge relay system" evidence="5">
    <location>
        <position position="15"/>
    </location>
</feature>
<evidence type="ECO:0000256" key="3">
    <source>
        <dbReference type="ARBA" id="ARBA00022801"/>
    </source>
</evidence>
<dbReference type="Gene3D" id="3.40.50.200">
    <property type="entry name" value="Peptidase S8/S53 domain"/>
    <property type="match status" value="1"/>
</dbReference>
<dbReference type="AlphaFoldDB" id="A0AAE4ZAU6"/>
<dbReference type="EMBL" id="JAACAK010000078">
    <property type="protein sequence ID" value="NIR75381.1"/>
    <property type="molecule type" value="Genomic_DNA"/>
</dbReference>
<proteinExistence type="inferred from homology"/>
<feature type="active site" description="Charge relay system" evidence="5">
    <location>
        <position position="1"/>
    </location>
</feature>
<evidence type="ECO:0000256" key="2">
    <source>
        <dbReference type="ARBA" id="ARBA00022670"/>
    </source>
</evidence>
<comment type="similarity">
    <text evidence="1 5">Belongs to the peptidase S8 family.</text>
</comment>
<dbReference type="InterPro" id="IPR000209">
    <property type="entry name" value="Peptidase_S8/S53_dom"/>
</dbReference>